<accession>A0A8H5WR39</accession>
<evidence type="ECO:0000256" key="1">
    <source>
        <dbReference type="SAM" id="MobiDB-lite"/>
    </source>
</evidence>
<evidence type="ECO:0000313" key="3">
    <source>
        <dbReference type="EMBL" id="KAF5667009.1"/>
    </source>
</evidence>
<dbReference type="Gene3D" id="1.10.1280.10">
    <property type="entry name" value="Di-copper center containing domain from catechol oxidase"/>
    <property type="match status" value="1"/>
</dbReference>
<keyword evidence="4" id="KW-1185">Reference proteome</keyword>
<organism evidence="3 4">
    <name type="scientific">Fusarium denticulatum</name>
    <dbReference type="NCBI Taxonomy" id="48507"/>
    <lineage>
        <taxon>Eukaryota</taxon>
        <taxon>Fungi</taxon>
        <taxon>Dikarya</taxon>
        <taxon>Ascomycota</taxon>
        <taxon>Pezizomycotina</taxon>
        <taxon>Sordariomycetes</taxon>
        <taxon>Hypocreomycetidae</taxon>
        <taxon>Hypocreales</taxon>
        <taxon>Nectriaceae</taxon>
        <taxon>Fusarium</taxon>
        <taxon>Fusarium fujikuroi species complex</taxon>
    </lineage>
</organism>
<feature type="region of interest" description="Disordered" evidence="1">
    <location>
        <begin position="25"/>
        <end position="44"/>
    </location>
</feature>
<name>A0A8H5WR39_9HYPO</name>
<comment type="caution">
    <text evidence="3">The sequence shown here is derived from an EMBL/GenBank/DDBJ whole genome shotgun (WGS) entry which is preliminary data.</text>
</comment>
<reference evidence="3 4" key="1">
    <citation type="submission" date="2020-05" db="EMBL/GenBank/DDBJ databases">
        <title>Identification and distribution of gene clusters putatively required for synthesis of sphingolipid metabolism inhibitors in phylogenetically diverse species of the filamentous fungus Fusarium.</title>
        <authorList>
            <person name="Kim H.-S."/>
            <person name="Busman M."/>
            <person name="Brown D.W."/>
            <person name="Divon H."/>
            <person name="Uhlig S."/>
            <person name="Proctor R.H."/>
        </authorList>
    </citation>
    <scope>NUCLEOTIDE SEQUENCE [LARGE SCALE GENOMIC DNA]</scope>
    <source>
        <strain evidence="3 4">NRRL 25311</strain>
    </source>
</reference>
<feature type="compositionally biased region" description="Basic and acidic residues" evidence="1">
    <location>
        <begin position="28"/>
        <end position="39"/>
    </location>
</feature>
<gene>
    <name evidence="3" type="ORF">FDENT_12208</name>
</gene>
<dbReference type="Proteomes" id="UP000562682">
    <property type="component" value="Unassembled WGS sequence"/>
</dbReference>
<dbReference type="InterPro" id="IPR008922">
    <property type="entry name" value="Di-copper_centre_dom_sf"/>
</dbReference>
<dbReference type="Pfam" id="PF00264">
    <property type="entry name" value="Tyrosinase"/>
    <property type="match status" value="1"/>
</dbReference>
<sequence length="102" mass="11831">MEFFKPAPVDDKLAYFQIAGFHGYGSPEPKHAPDKKTKQAGDQPFRSYYNHDSLNCPAWHRQYLLLFGQLMWENFKLIVNNRTSDHGLLISEADERHTAAKH</sequence>
<dbReference type="GO" id="GO:0016491">
    <property type="term" value="F:oxidoreductase activity"/>
    <property type="evidence" value="ECO:0007669"/>
    <property type="project" value="InterPro"/>
</dbReference>
<dbReference type="SUPFAM" id="SSF48056">
    <property type="entry name" value="Di-copper centre-containing domain"/>
    <property type="match status" value="1"/>
</dbReference>
<dbReference type="AlphaFoldDB" id="A0A8H5WR39"/>
<evidence type="ECO:0000259" key="2">
    <source>
        <dbReference type="Pfam" id="PF00264"/>
    </source>
</evidence>
<proteinExistence type="predicted"/>
<dbReference type="EMBL" id="JAAOAK010000408">
    <property type="protein sequence ID" value="KAF5667009.1"/>
    <property type="molecule type" value="Genomic_DNA"/>
</dbReference>
<protein>
    <submittedName>
        <fullName evidence="3">Tyrosinase</fullName>
    </submittedName>
</protein>
<dbReference type="InterPro" id="IPR002227">
    <property type="entry name" value="Tyrosinase_Cu-bd"/>
</dbReference>
<feature type="domain" description="Tyrosinase copper-binding" evidence="2">
    <location>
        <begin position="14"/>
        <end position="71"/>
    </location>
</feature>
<evidence type="ECO:0000313" key="4">
    <source>
        <dbReference type="Proteomes" id="UP000562682"/>
    </source>
</evidence>